<dbReference type="SMART" id="SM00389">
    <property type="entry name" value="HOX"/>
    <property type="match status" value="1"/>
</dbReference>
<keyword evidence="5 8" id="KW-0371">Homeobox</keyword>
<dbReference type="Pfam" id="PF05920">
    <property type="entry name" value="Homeobox_KN"/>
    <property type="match status" value="1"/>
</dbReference>
<keyword evidence="7 8" id="KW-0539">Nucleus</keyword>
<dbReference type="Gene3D" id="1.10.10.60">
    <property type="entry name" value="Homeodomain-like"/>
    <property type="match status" value="1"/>
</dbReference>
<dbReference type="GO" id="GO:0006355">
    <property type="term" value="P:regulation of DNA-templated transcription"/>
    <property type="evidence" value="ECO:0007669"/>
    <property type="project" value="InterPro"/>
</dbReference>
<accession>A0A833QT05</accession>
<comment type="similarity">
    <text evidence="2">Belongs to the TALE/BELL homeobox family.</text>
</comment>
<evidence type="ECO:0000256" key="5">
    <source>
        <dbReference type="ARBA" id="ARBA00023155"/>
    </source>
</evidence>
<evidence type="ECO:0000256" key="2">
    <source>
        <dbReference type="ARBA" id="ARBA00006454"/>
    </source>
</evidence>
<dbReference type="InterPro" id="IPR001356">
    <property type="entry name" value="HD"/>
</dbReference>
<dbReference type="GO" id="GO:0003677">
    <property type="term" value="F:DNA binding"/>
    <property type="evidence" value="ECO:0007669"/>
    <property type="project" value="UniProtKB-UniRule"/>
</dbReference>
<gene>
    <name evidence="10" type="ORF">FCM35_KLT02627</name>
</gene>
<organism evidence="10 11">
    <name type="scientific">Carex littledalei</name>
    <dbReference type="NCBI Taxonomy" id="544730"/>
    <lineage>
        <taxon>Eukaryota</taxon>
        <taxon>Viridiplantae</taxon>
        <taxon>Streptophyta</taxon>
        <taxon>Embryophyta</taxon>
        <taxon>Tracheophyta</taxon>
        <taxon>Spermatophyta</taxon>
        <taxon>Magnoliopsida</taxon>
        <taxon>Liliopsida</taxon>
        <taxon>Poales</taxon>
        <taxon>Cyperaceae</taxon>
        <taxon>Cyperoideae</taxon>
        <taxon>Cariceae</taxon>
        <taxon>Carex</taxon>
        <taxon>Carex subgen. Euthyceras</taxon>
    </lineage>
</organism>
<dbReference type="InterPro" id="IPR006563">
    <property type="entry name" value="POX_dom"/>
</dbReference>
<dbReference type="InterPro" id="IPR008422">
    <property type="entry name" value="KN_HD"/>
</dbReference>
<evidence type="ECO:0000256" key="6">
    <source>
        <dbReference type="ARBA" id="ARBA00023163"/>
    </source>
</evidence>
<evidence type="ECO:0000256" key="1">
    <source>
        <dbReference type="ARBA" id="ARBA00004123"/>
    </source>
</evidence>
<dbReference type="SUPFAM" id="SSF46689">
    <property type="entry name" value="Homeodomain-like"/>
    <property type="match status" value="1"/>
</dbReference>
<keyword evidence="6" id="KW-0804">Transcription</keyword>
<dbReference type="InterPro" id="IPR009057">
    <property type="entry name" value="Homeodomain-like_sf"/>
</dbReference>
<dbReference type="CDD" id="cd00086">
    <property type="entry name" value="homeodomain"/>
    <property type="match status" value="1"/>
</dbReference>
<feature type="domain" description="Homeobox" evidence="9">
    <location>
        <begin position="223"/>
        <end position="286"/>
    </location>
</feature>
<protein>
    <submittedName>
        <fullName evidence="10">BEL1-like homeodomain protein 11</fullName>
    </submittedName>
</protein>
<feature type="DNA-binding region" description="Homeobox" evidence="8">
    <location>
        <begin position="225"/>
        <end position="287"/>
    </location>
</feature>
<dbReference type="SMART" id="SM00574">
    <property type="entry name" value="POX"/>
    <property type="match status" value="1"/>
</dbReference>
<dbReference type="Proteomes" id="UP000623129">
    <property type="component" value="Unassembled WGS sequence"/>
</dbReference>
<proteinExistence type="inferred from homology"/>
<evidence type="ECO:0000313" key="11">
    <source>
        <dbReference type="Proteomes" id="UP000623129"/>
    </source>
</evidence>
<comment type="subcellular location">
    <subcellularLocation>
        <location evidence="1 8">Nucleus</location>
    </subcellularLocation>
</comment>
<keyword evidence="11" id="KW-1185">Reference proteome</keyword>
<sequence>MDNRSKNNLSHPFSIWNNRRNHIETAQINSLTLSPQFEPISHGNSLSLSLASHVQPNPTEPICFNSPAYALQNSPYLKPAQELLDEVVCISSAAEINATEGITLNGRFLQLGGRVKSCSSKEKEGVQAKLIALLNELESQYEHYFNQMDQVLASFESILGTGAAASYTTLTIQAMLKHFANLRDAIIAQINASKEPRHDEEMMAINGRPKKETLRNLGMMQMRQVWRPLRGLPEDSVAVLRAWLFEHFLHPYPNDNEKLMLAVRTGLSRNQISNWFINARVRLWKPMIEEMYKEEFSDDSRDLNACS</sequence>
<evidence type="ECO:0000256" key="8">
    <source>
        <dbReference type="PROSITE-ProRule" id="PRU00108"/>
    </source>
</evidence>
<dbReference type="OrthoDB" id="10056939at2759"/>
<comment type="caution">
    <text evidence="10">The sequence shown here is derived from an EMBL/GenBank/DDBJ whole genome shotgun (WGS) entry which is preliminary data.</text>
</comment>
<dbReference type="GO" id="GO:0005634">
    <property type="term" value="C:nucleus"/>
    <property type="evidence" value="ECO:0007669"/>
    <property type="project" value="UniProtKB-SubCell"/>
</dbReference>
<keyword evidence="4 8" id="KW-0238">DNA-binding</keyword>
<dbReference type="PANTHER" id="PTHR11850">
    <property type="entry name" value="HOMEOBOX PROTEIN TRANSCRIPTION FACTORS"/>
    <property type="match status" value="1"/>
</dbReference>
<reference evidence="10" key="1">
    <citation type="submission" date="2020-01" db="EMBL/GenBank/DDBJ databases">
        <title>Genome sequence of Kobresia littledalei, the first chromosome-level genome in the family Cyperaceae.</title>
        <authorList>
            <person name="Qu G."/>
        </authorList>
    </citation>
    <scope>NUCLEOTIDE SEQUENCE</scope>
    <source>
        <strain evidence="10">C.B.Clarke</strain>
        <tissue evidence="10">Leaf</tissue>
    </source>
</reference>
<dbReference type="AlphaFoldDB" id="A0A833QT05"/>
<dbReference type="EMBL" id="SWLB01000011">
    <property type="protein sequence ID" value="KAF3333050.1"/>
    <property type="molecule type" value="Genomic_DNA"/>
</dbReference>
<keyword evidence="3" id="KW-0805">Transcription regulation</keyword>
<evidence type="ECO:0000259" key="9">
    <source>
        <dbReference type="PROSITE" id="PS50071"/>
    </source>
</evidence>
<evidence type="ECO:0000256" key="3">
    <source>
        <dbReference type="ARBA" id="ARBA00023015"/>
    </source>
</evidence>
<dbReference type="Pfam" id="PF07526">
    <property type="entry name" value="POX"/>
    <property type="match status" value="1"/>
</dbReference>
<name>A0A833QT05_9POAL</name>
<evidence type="ECO:0000256" key="7">
    <source>
        <dbReference type="ARBA" id="ARBA00023242"/>
    </source>
</evidence>
<dbReference type="PROSITE" id="PS50071">
    <property type="entry name" value="HOMEOBOX_2"/>
    <property type="match status" value="1"/>
</dbReference>
<evidence type="ECO:0000313" key="10">
    <source>
        <dbReference type="EMBL" id="KAF3333050.1"/>
    </source>
</evidence>
<dbReference type="InterPro" id="IPR050224">
    <property type="entry name" value="TALE_homeobox"/>
</dbReference>
<evidence type="ECO:0000256" key="4">
    <source>
        <dbReference type="ARBA" id="ARBA00023125"/>
    </source>
</evidence>